<name>A0A232FIV7_9HYME</name>
<proteinExistence type="predicted"/>
<keyword evidence="3" id="KW-1185">Reference proteome</keyword>
<organism evidence="2 3">
    <name type="scientific">Trichomalopsis sarcophagae</name>
    <dbReference type="NCBI Taxonomy" id="543379"/>
    <lineage>
        <taxon>Eukaryota</taxon>
        <taxon>Metazoa</taxon>
        <taxon>Ecdysozoa</taxon>
        <taxon>Arthropoda</taxon>
        <taxon>Hexapoda</taxon>
        <taxon>Insecta</taxon>
        <taxon>Pterygota</taxon>
        <taxon>Neoptera</taxon>
        <taxon>Endopterygota</taxon>
        <taxon>Hymenoptera</taxon>
        <taxon>Apocrita</taxon>
        <taxon>Proctotrupomorpha</taxon>
        <taxon>Chalcidoidea</taxon>
        <taxon>Pteromalidae</taxon>
        <taxon>Pteromalinae</taxon>
        <taxon>Trichomalopsis</taxon>
    </lineage>
</organism>
<sequence>MRRMRHQLRELEEKVKRLEKPQASQRRSLFTGAEQRRTPRAKSQQKTASASSTLQKSKTNPRKRPKGQSKKDTRKSVPPSNVLRFVERVERKGERKPVV</sequence>
<comment type="caution">
    <text evidence="2">The sequence shown here is derived from an EMBL/GenBank/DDBJ whole genome shotgun (WGS) entry which is preliminary data.</text>
</comment>
<evidence type="ECO:0000313" key="3">
    <source>
        <dbReference type="Proteomes" id="UP000215335"/>
    </source>
</evidence>
<feature type="compositionally biased region" description="Basic and acidic residues" evidence="1">
    <location>
        <begin position="85"/>
        <end position="99"/>
    </location>
</feature>
<evidence type="ECO:0000313" key="2">
    <source>
        <dbReference type="EMBL" id="OXU30399.1"/>
    </source>
</evidence>
<protein>
    <submittedName>
        <fullName evidence="2">Uncharacterized protein</fullName>
    </submittedName>
</protein>
<dbReference type="Proteomes" id="UP000215335">
    <property type="component" value="Unassembled WGS sequence"/>
</dbReference>
<feature type="compositionally biased region" description="Basic residues" evidence="1">
    <location>
        <begin position="59"/>
        <end position="68"/>
    </location>
</feature>
<feature type="region of interest" description="Disordered" evidence="1">
    <location>
        <begin position="1"/>
        <end position="99"/>
    </location>
</feature>
<dbReference type="AlphaFoldDB" id="A0A232FIV7"/>
<accession>A0A232FIV7</accession>
<reference evidence="2 3" key="1">
    <citation type="journal article" date="2017" name="Curr. Biol.">
        <title>The Evolution of Venom by Co-option of Single-Copy Genes.</title>
        <authorList>
            <person name="Martinson E.O."/>
            <person name="Mrinalini"/>
            <person name="Kelkar Y.D."/>
            <person name="Chang C.H."/>
            <person name="Werren J.H."/>
        </authorList>
    </citation>
    <scope>NUCLEOTIDE SEQUENCE [LARGE SCALE GENOMIC DNA]</scope>
    <source>
        <strain evidence="2 3">Alberta</strain>
        <tissue evidence="2">Whole body</tissue>
    </source>
</reference>
<dbReference type="EMBL" id="NNAY01000164">
    <property type="protein sequence ID" value="OXU30399.1"/>
    <property type="molecule type" value="Genomic_DNA"/>
</dbReference>
<feature type="compositionally biased region" description="Low complexity" evidence="1">
    <location>
        <begin position="41"/>
        <end position="53"/>
    </location>
</feature>
<evidence type="ECO:0000256" key="1">
    <source>
        <dbReference type="SAM" id="MobiDB-lite"/>
    </source>
</evidence>
<feature type="compositionally biased region" description="Basic and acidic residues" evidence="1">
    <location>
        <begin position="7"/>
        <end position="20"/>
    </location>
</feature>
<gene>
    <name evidence="2" type="ORF">TSAR_005693</name>
</gene>
<dbReference type="STRING" id="543379.A0A232FIV7"/>